<protein>
    <recommendedName>
        <fullName evidence="3">DUF1963 domain-containing protein</fullName>
    </recommendedName>
</protein>
<evidence type="ECO:0008006" key="3">
    <source>
        <dbReference type="Google" id="ProtNLM"/>
    </source>
</evidence>
<organism evidence="1 2">
    <name type="scientific">Nonomuraea solani</name>
    <dbReference type="NCBI Taxonomy" id="1144553"/>
    <lineage>
        <taxon>Bacteria</taxon>
        <taxon>Bacillati</taxon>
        <taxon>Actinomycetota</taxon>
        <taxon>Actinomycetes</taxon>
        <taxon>Streptosporangiales</taxon>
        <taxon>Streptosporangiaceae</taxon>
        <taxon>Nonomuraea</taxon>
    </lineage>
</organism>
<keyword evidence="2" id="KW-1185">Reference proteome</keyword>
<reference evidence="1 2" key="1">
    <citation type="submission" date="2016-10" db="EMBL/GenBank/DDBJ databases">
        <authorList>
            <person name="de Groot N.N."/>
        </authorList>
    </citation>
    <scope>NUCLEOTIDE SEQUENCE [LARGE SCALE GENOMIC DNA]</scope>
    <source>
        <strain evidence="1 2">CGMCC 4.7037</strain>
    </source>
</reference>
<dbReference type="EMBL" id="FNVT01000002">
    <property type="protein sequence ID" value="SEG36995.1"/>
    <property type="molecule type" value="Genomic_DNA"/>
</dbReference>
<dbReference type="Gene3D" id="2.30.320.10">
    <property type="entry name" value="YwqG-like"/>
    <property type="match status" value="1"/>
</dbReference>
<gene>
    <name evidence="1" type="ORF">SAMN05444920_102745</name>
</gene>
<evidence type="ECO:0000313" key="1">
    <source>
        <dbReference type="EMBL" id="SEG36995.1"/>
    </source>
</evidence>
<dbReference type="OrthoDB" id="4332009at2"/>
<dbReference type="RefSeq" id="WP_103955386.1">
    <property type="nucleotide sequence ID" value="NZ_FNVT01000002.1"/>
</dbReference>
<accession>A0A1H5ZML5</accession>
<name>A0A1H5ZML5_9ACTN</name>
<sequence>MEELLPELKPLARNALRLHPRAGTPSYEDSSVGGPLRWPADEPWPLCAEEHYNDDGTEDATRHEAVVPMVPVVQLYAADAPGVSFPQGSDLLQVLWCPFNHGEEFYERSPLPQVRWRNAADVHPVLVTPPVPADAPEGHVPVPCVVHPEQVTEYPDWDDIPQELRNEIDERLRRVEESTGWSYFYHLSTAPGTKVGGHPRGWNGSTTSFSCKTCGRPVHHLLTVACREFDGESWRTWLPVEDRPDDDSGPELWLSRSERAEAAKNPPDLMVSGGGDVYLFECRSCPDRPVEHLFYLN</sequence>
<dbReference type="Proteomes" id="UP000236732">
    <property type="component" value="Unassembled WGS sequence"/>
</dbReference>
<dbReference type="AlphaFoldDB" id="A0A1H5ZML5"/>
<proteinExistence type="predicted"/>
<evidence type="ECO:0000313" key="2">
    <source>
        <dbReference type="Proteomes" id="UP000236732"/>
    </source>
</evidence>